<dbReference type="STRING" id="1618342.UY40_C0008G0012"/>
<keyword evidence="1" id="KW-0472">Membrane</keyword>
<reference evidence="2 3" key="1">
    <citation type="journal article" date="2015" name="Nature">
        <title>rRNA introns, odd ribosomes, and small enigmatic genomes across a large radiation of phyla.</title>
        <authorList>
            <person name="Brown C.T."/>
            <person name="Hug L.A."/>
            <person name="Thomas B.C."/>
            <person name="Sharon I."/>
            <person name="Castelle C.J."/>
            <person name="Singh A."/>
            <person name="Wilkins M.J."/>
            <person name="Williams K.H."/>
            <person name="Banfield J.F."/>
        </authorList>
    </citation>
    <scope>NUCLEOTIDE SEQUENCE [LARGE SCALE GENOMIC DNA]</scope>
</reference>
<name>A0A0G1VHS2_9BACT</name>
<evidence type="ECO:0008006" key="4">
    <source>
        <dbReference type="Google" id="ProtNLM"/>
    </source>
</evidence>
<evidence type="ECO:0000313" key="3">
    <source>
        <dbReference type="Proteomes" id="UP000034119"/>
    </source>
</evidence>
<dbReference type="PANTHER" id="PTHR37953">
    <property type="entry name" value="UPF0127 PROTEIN MJ1496"/>
    <property type="match status" value="1"/>
</dbReference>
<sequence length="160" mass="18088">MRTRSFPLIPIITLFLILLSVSLYLFFKSRPTPVSPGANNLIYLEIGDTRLNVEIASTPAARSKGLGGREELAAGWGMLFVFEEADRYPFWMKDVSFPLDIIWIAEDWRILGFEERVLPSSYPTTFRSPRPVLYVLEVNSGFVAESQVTVGETVKLIEVN</sequence>
<dbReference type="InterPro" id="IPR038695">
    <property type="entry name" value="Saro_0823-like_sf"/>
</dbReference>
<proteinExistence type="predicted"/>
<dbReference type="EMBL" id="LCPW01000008">
    <property type="protein sequence ID" value="KKW05785.1"/>
    <property type="molecule type" value="Genomic_DNA"/>
</dbReference>
<gene>
    <name evidence="2" type="ORF">UY40_C0008G0012</name>
</gene>
<dbReference type="Proteomes" id="UP000034119">
    <property type="component" value="Unassembled WGS sequence"/>
</dbReference>
<keyword evidence="1" id="KW-1133">Transmembrane helix</keyword>
<dbReference type="Gene3D" id="2.60.120.1140">
    <property type="entry name" value="Protein of unknown function DUF192"/>
    <property type="match status" value="1"/>
</dbReference>
<organism evidence="2 3">
    <name type="scientific">candidate division CPR1 bacterium GW2011_GWC1_49_13</name>
    <dbReference type="NCBI Taxonomy" id="1618342"/>
    <lineage>
        <taxon>Bacteria</taxon>
        <taxon>candidate division CPR1</taxon>
    </lineage>
</organism>
<evidence type="ECO:0000256" key="1">
    <source>
        <dbReference type="SAM" id="Phobius"/>
    </source>
</evidence>
<dbReference type="Pfam" id="PF02643">
    <property type="entry name" value="DUF192"/>
    <property type="match status" value="1"/>
</dbReference>
<feature type="transmembrane region" description="Helical" evidence="1">
    <location>
        <begin position="6"/>
        <end position="27"/>
    </location>
</feature>
<comment type="caution">
    <text evidence="2">The sequence shown here is derived from an EMBL/GenBank/DDBJ whole genome shotgun (WGS) entry which is preliminary data.</text>
</comment>
<evidence type="ECO:0000313" key="2">
    <source>
        <dbReference type="EMBL" id="KKW05785.1"/>
    </source>
</evidence>
<keyword evidence="1" id="KW-0812">Transmembrane</keyword>
<dbReference type="AlphaFoldDB" id="A0A0G1VHS2"/>
<dbReference type="InterPro" id="IPR003795">
    <property type="entry name" value="DUF192"/>
</dbReference>
<dbReference type="PANTHER" id="PTHR37953:SF1">
    <property type="entry name" value="UPF0127 PROTEIN MJ1496"/>
    <property type="match status" value="1"/>
</dbReference>
<accession>A0A0G1VHS2</accession>
<protein>
    <recommendedName>
        <fullName evidence="4">DUF192 domain-containing protein</fullName>
    </recommendedName>
</protein>